<dbReference type="Gene3D" id="2.170.16.10">
    <property type="entry name" value="Hedgehog/Intein (Hint) domain"/>
    <property type="match status" value="1"/>
</dbReference>
<sequence length="370" mass="39287">MAETVTWYLTEVSRATNGAPWTVGGPSRAVEVWFGTTAEWNALSAAEQGAYDIHIISMDGLVDADEARAAMSAYNGSYSFPNNAGFLGTQDIDPDGAGPAGTAPSVGMAVDGKSITSAKEAVIITLDPITATSVAGNYKGGVGHFDPFRPGKLTPPCFTRGTLIRTPDGERLIETLRAGDMVLTADNGPQPILWIMSARLNAARLAADPHLRPIRIRAGALGTGLPAADLLVSPQHRMLGRSGIAQRMFGASEILVAAKHLLAIDGIEIAEDLHEVEYFHILFAAHEIVFANGAEAESLFTGAEALGGIGPALREEVFAIFPLLRSGCHRFKPARQMATGRQGRRFAQRHARNAQHLVAAGDVPQQSPQH</sequence>
<protein>
    <submittedName>
        <fullName evidence="2">Hint domain-containing protein</fullName>
    </submittedName>
</protein>
<proteinExistence type="predicted"/>
<keyword evidence="3" id="KW-1185">Reference proteome</keyword>
<dbReference type="Proteomes" id="UP000321562">
    <property type="component" value="Unassembled WGS sequence"/>
</dbReference>
<dbReference type="InterPro" id="IPR028992">
    <property type="entry name" value="Hedgehog/Intein_dom"/>
</dbReference>
<dbReference type="Pfam" id="PF13403">
    <property type="entry name" value="Hint_2"/>
    <property type="match status" value="1"/>
</dbReference>
<evidence type="ECO:0000313" key="3">
    <source>
        <dbReference type="Proteomes" id="UP000321562"/>
    </source>
</evidence>
<dbReference type="SUPFAM" id="SSF51294">
    <property type="entry name" value="Hedgehog/intein (Hint) domain"/>
    <property type="match status" value="1"/>
</dbReference>
<feature type="domain" description="Hedgehog/Intein (Hint)" evidence="1">
    <location>
        <begin position="156"/>
        <end position="302"/>
    </location>
</feature>
<organism evidence="2 3">
    <name type="scientific">Paracoccus aurantiacus</name>
    <dbReference type="NCBI Taxonomy" id="2599412"/>
    <lineage>
        <taxon>Bacteria</taxon>
        <taxon>Pseudomonadati</taxon>
        <taxon>Pseudomonadota</taxon>
        <taxon>Alphaproteobacteria</taxon>
        <taxon>Rhodobacterales</taxon>
        <taxon>Paracoccaceae</taxon>
        <taxon>Paracoccus</taxon>
    </lineage>
</organism>
<dbReference type="RefSeq" id="WP_147097513.1">
    <property type="nucleotide sequence ID" value="NZ_JBHUFH010000002.1"/>
</dbReference>
<dbReference type="AlphaFoldDB" id="A0A5C6S5F5"/>
<gene>
    <name evidence="2" type="ORF">FQV27_08490</name>
</gene>
<evidence type="ECO:0000313" key="2">
    <source>
        <dbReference type="EMBL" id="TXB69012.1"/>
    </source>
</evidence>
<accession>A0A5C6S5F5</accession>
<name>A0A5C6S5F5_9RHOB</name>
<reference evidence="2 3" key="1">
    <citation type="submission" date="2019-08" db="EMBL/GenBank/DDBJ databases">
        <authorList>
            <person name="Ye J."/>
        </authorList>
    </citation>
    <scope>NUCLEOTIDE SEQUENCE [LARGE SCALE GENOMIC DNA]</scope>
    <source>
        <strain evidence="2 3">TK008</strain>
    </source>
</reference>
<dbReference type="OrthoDB" id="6305173at2"/>
<dbReference type="InterPro" id="IPR036844">
    <property type="entry name" value="Hint_dom_sf"/>
</dbReference>
<comment type="caution">
    <text evidence="2">The sequence shown here is derived from an EMBL/GenBank/DDBJ whole genome shotgun (WGS) entry which is preliminary data.</text>
</comment>
<dbReference type="EMBL" id="VOPL01000003">
    <property type="protein sequence ID" value="TXB69012.1"/>
    <property type="molecule type" value="Genomic_DNA"/>
</dbReference>
<evidence type="ECO:0000259" key="1">
    <source>
        <dbReference type="Pfam" id="PF13403"/>
    </source>
</evidence>